<keyword evidence="1" id="KW-0175">Coiled coil</keyword>
<evidence type="ECO:0000256" key="1">
    <source>
        <dbReference type="SAM" id="Coils"/>
    </source>
</evidence>
<evidence type="ECO:0000313" key="2">
    <source>
        <dbReference type="EMBL" id="CAH3185535.1"/>
    </source>
</evidence>
<dbReference type="Proteomes" id="UP001159405">
    <property type="component" value="Unassembled WGS sequence"/>
</dbReference>
<dbReference type="EMBL" id="CALNXK010000431">
    <property type="protein sequence ID" value="CAH3185535.1"/>
    <property type="molecule type" value="Genomic_DNA"/>
</dbReference>
<protein>
    <submittedName>
        <fullName evidence="2">Uncharacterized protein</fullName>
    </submittedName>
</protein>
<evidence type="ECO:0000313" key="3">
    <source>
        <dbReference type="Proteomes" id="UP001159405"/>
    </source>
</evidence>
<gene>
    <name evidence="2" type="ORF">PLOB_00032989</name>
</gene>
<name>A0ABN8S5I6_9CNID</name>
<comment type="caution">
    <text evidence="2">The sequence shown here is derived from an EMBL/GenBank/DDBJ whole genome shotgun (WGS) entry which is preliminary data.</text>
</comment>
<organism evidence="2 3">
    <name type="scientific">Porites lobata</name>
    <dbReference type="NCBI Taxonomy" id="104759"/>
    <lineage>
        <taxon>Eukaryota</taxon>
        <taxon>Metazoa</taxon>
        <taxon>Cnidaria</taxon>
        <taxon>Anthozoa</taxon>
        <taxon>Hexacorallia</taxon>
        <taxon>Scleractinia</taxon>
        <taxon>Fungiina</taxon>
        <taxon>Poritidae</taxon>
        <taxon>Porites</taxon>
    </lineage>
</organism>
<feature type="coiled-coil region" evidence="1">
    <location>
        <begin position="6"/>
        <end position="40"/>
    </location>
</feature>
<sequence>MLVPNREQALQQIVALKKEVSELRAKLASQEEDCHKSEGEMHAEVTDVTVVRREQASASLAETDLEKGAHQQTKEALDLSEKTVREIAYLRASMSRLRDDLDQQRRLNVCLKERKKTAPNRAAVMAERDTKRQTHSCYMDEHTRYKVLNDKYTI</sequence>
<reference evidence="2 3" key="1">
    <citation type="submission" date="2022-05" db="EMBL/GenBank/DDBJ databases">
        <authorList>
            <consortium name="Genoscope - CEA"/>
            <person name="William W."/>
        </authorList>
    </citation>
    <scope>NUCLEOTIDE SEQUENCE [LARGE SCALE GENOMIC DNA]</scope>
</reference>
<proteinExistence type="predicted"/>
<accession>A0ABN8S5I6</accession>
<keyword evidence="3" id="KW-1185">Reference proteome</keyword>